<evidence type="ECO:0000313" key="2">
    <source>
        <dbReference type="EMBL" id="MBB4665341.1"/>
    </source>
</evidence>
<feature type="transmembrane region" description="Helical" evidence="1">
    <location>
        <begin position="88"/>
        <end position="106"/>
    </location>
</feature>
<protein>
    <submittedName>
        <fullName evidence="2">Uncharacterized protein</fullName>
    </submittedName>
</protein>
<keyword evidence="1" id="KW-0812">Transmembrane</keyword>
<feature type="transmembrane region" description="Helical" evidence="1">
    <location>
        <begin position="14"/>
        <end position="38"/>
    </location>
</feature>
<feature type="transmembrane region" description="Helical" evidence="1">
    <location>
        <begin position="59"/>
        <end position="82"/>
    </location>
</feature>
<comment type="caution">
    <text evidence="2">The sequence shown here is derived from an EMBL/GenBank/DDBJ whole genome shotgun (WGS) entry which is preliminary data.</text>
</comment>
<reference evidence="2 3" key="1">
    <citation type="submission" date="2020-08" db="EMBL/GenBank/DDBJ databases">
        <title>Sequencing the genomes of 1000 actinobacteria strains.</title>
        <authorList>
            <person name="Klenk H.-P."/>
        </authorList>
    </citation>
    <scope>NUCLEOTIDE SEQUENCE [LARGE SCALE GENOMIC DNA]</scope>
    <source>
        <strain evidence="2 3">DSM 24947</strain>
    </source>
</reference>
<dbReference type="AlphaFoldDB" id="A0A7W7BP73"/>
<keyword evidence="1" id="KW-0472">Membrane</keyword>
<accession>A0A7W7BP73</accession>
<gene>
    <name evidence="2" type="ORF">BKA24_000050</name>
</gene>
<dbReference type="RefSeq" id="WP_184214161.1">
    <property type="nucleotide sequence ID" value="NZ_JACHMD010000001.1"/>
</dbReference>
<dbReference type="Proteomes" id="UP000573729">
    <property type="component" value="Unassembled WGS sequence"/>
</dbReference>
<evidence type="ECO:0000313" key="3">
    <source>
        <dbReference type="Proteomes" id="UP000573729"/>
    </source>
</evidence>
<name>A0A7W7BP73_9MICO</name>
<proteinExistence type="predicted"/>
<organism evidence="2 3">
    <name type="scientific">Microbacterium marinum</name>
    <dbReference type="NCBI Taxonomy" id="421115"/>
    <lineage>
        <taxon>Bacteria</taxon>
        <taxon>Bacillati</taxon>
        <taxon>Actinomycetota</taxon>
        <taxon>Actinomycetes</taxon>
        <taxon>Micrococcales</taxon>
        <taxon>Microbacteriaceae</taxon>
        <taxon>Microbacterium</taxon>
    </lineage>
</organism>
<dbReference type="EMBL" id="JACHMD010000001">
    <property type="protein sequence ID" value="MBB4665341.1"/>
    <property type="molecule type" value="Genomic_DNA"/>
</dbReference>
<keyword evidence="3" id="KW-1185">Reference proteome</keyword>
<keyword evidence="1" id="KW-1133">Transmembrane helix</keyword>
<evidence type="ECO:0000256" key="1">
    <source>
        <dbReference type="SAM" id="Phobius"/>
    </source>
</evidence>
<sequence>MSPEASQPPAGSRAAGAVAAVAVLQVVATVVLALTWFFEVVFGSAACGPGCDPAAVDRAGMVFLLAIAASYAISAVAFVVAWRTSRDLAWVPLLATGVLLGGFFLARSFAG</sequence>